<dbReference type="PATRIC" id="fig|1227500.6.peg.2916"/>
<feature type="region of interest" description="Disordered" evidence="1">
    <location>
        <begin position="126"/>
        <end position="151"/>
    </location>
</feature>
<accession>L9WAM9</accession>
<gene>
    <name evidence="2" type="ORF">C494_14423</name>
</gene>
<keyword evidence="3" id="KW-1185">Reference proteome</keyword>
<dbReference type="STRING" id="1227500.C494_14423"/>
<proteinExistence type="predicted"/>
<evidence type="ECO:0000313" key="2">
    <source>
        <dbReference type="EMBL" id="ELY46520.1"/>
    </source>
</evidence>
<dbReference type="EMBL" id="AOHY01000040">
    <property type="protein sequence ID" value="ELY46520.1"/>
    <property type="molecule type" value="Genomic_DNA"/>
</dbReference>
<evidence type="ECO:0000313" key="3">
    <source>
        <dbReference type="Proteomes" id="UP000011690"/>
    </source>
</evidence>
<dbReference type="eggNOG" id="arCOG00683">
    <property type="taxonomic scope" value="Archaea"/>
</dbReference>
<evidence type="ECO:0000256" key="1">
    <source>
        <dbReference type="SAM" id="MobiDB-lite"/>
    </source>
</evidence>
<dbReference type="AlphaFoldDB" id="L9WAM9"/>
<comment type="caution">
    <text evidence="2">The sequence shown here is derived from an EMBL/GenBank/DDBJ whole genome shotgun (WGS) entry which is preliminary data.</text>
</comment>
<name>L9WAM9_9EURY</name>
<protein>
    <submittedName>
        <fullName evidence="2">Transposase, is605 orfb family, central region</fullName>
    </submittedName>
</protein>
<organism evidence="2 3">
    <name type="scientific">Natronorubrum bangense JCM 10635</name>
    <dbReference type="NCBI Taxonomy" id="1227500"/>
    <lineage>
        <taxon>Archaea</taxon>
        <taxon>Methanobacteriati</taxon>
        <taxon>Methanobacteriota</taxon>
        <taxon>Stenosarchaea group</taxon>
        <taxon>Halobacteria</taxon>
        <taxon>Halobacteriales</taxon>
        <taxon>Natrialbaceae</taxon>
        <taxon>Natronorubrum</taxon>
    </lineage>
</organism>
<reference evidence="2 3" key="1">
    <citation type="journal article" date="2014" name="PLoS Genet.">
        <title>Phylogenetically driven sequencing of extremely halophilic archaea reveals strategies for static and dynamic osmo-response.</title>
        <authorList>
            <person name="Becker E.A."/>
            <person name="Seitzer P.M."/>
            <person name="Tritt A."/>
            <person name="Larsen D."/>
            <person name="Krusor M."/>
            <person name="Yao A.I."/>
            <person name="Wu D."/>
            <person name="Madern D."/>
            <person name="Eisen J.A."/>
            <person name="Darling A.E."/>
            <person name="Facciotti M.T."/>
        </authorList>
    </citation>
    <scope>NUCLEOTIDE SEQUENCE [LARGE SCALE GENOMIC DNA]</scope>
    <source>
        <strain evidence="2 3">JCM 10635</strain>
    </source>
</reference>
<dbReference type="Proteomes" id="UP000011690">
    <property type="component" value="Unassembled WGS sequence"/>
</dbReference>
<sequence length="206" mass="24102">MLEVHRTHRAKILNHAQVEEPLDRHGWSASKLWNVANYHSREVWEETGEIPDHGDLKDELKGHIKYKGLHSQSSQRVLEELAEAFNSWYGKRKSDKRANPPGYRKRNYYDDHGNRVHEELAEAFTGWYNSDDGNNPPGYRKRGDRHPRSTVTWKQNGIKHDDKHGQLRLSKGWNLKDRRSDFISVRRPGTSPNTNIIRIPVTRCHA</sequence>